<accession>A0A248K216</accession>
<keyword evidence="3" id="KW-1185">Reference proteome</keyword>
<dbReference type="KEGG" id="nao:Y958_26750"/>
<protein>
    <submittedName>
        <fullName evidence="2">Uncharacterized protein</fullName>
    </submittedName>
</protein>
<proteinExistence type="predicted"/>
<feature type="region of interest" description="Disordered" evidence="1">
    <location>
        <begin position="1"/>
        <end position="26"/>
    </location>
</feature>
<dbReference type="AlphaFoldDB" id="A0A248K216"/>
<reference evidence="2 3" key="1">
    <citation type="submission" date="2017-06" db="EMBL/GenBank/DDBJ databases">
        <title>Complete genome sequence of Nitrospirillum amazonense strain CBAmC, an endophytic nitrogen-fixing and plant growth-promoting bacterium, isolated from sugarcane.</title>
        <authorList>
            <person name="Schwab S."/>
            <person name="dos Santos Teixeira K.R."/>
            <person name="Simoes Araujo J.L."/>
            <person name="Soares Vidal M."/>
            <person name="Borges de Freitas H.R."/>
            <person name="Rivello Crivelaro A.L."/>
            <person name="Bueno de Camargo Nunes A."/>
            <person name="dos Santos C.M."/>
            <person name="Palmeira da Silva Rosa D."/>
            <person name="da Silva Padilha D."/>
            <person name="da Silva E."/>
            <person name="Araujo Terra L."/>
            <person name="Soares Mendes V."/>
            <person name="Farinelli L."/>
            <person name="Magalhaes Cruz L."/>
            <person name="Baldani J.I."/>
        </authorList>
    </citation>
    <scope>NUCLEOTIDE SEQUENCE [LARGE SCALE GENOMIC DNA]</scope>
    <source>
        <strain evidence="2 3">CBAmC</strain>
    </source>
</reference>
<evidence type="ECO:0000256" key="1">
    <source>
        <dbReference type="SAM" id="MobiDB-lite"/>
    </source>
</evidence>
<dbReference type="Proteomes" id="UP000197153">
    <property type="component" value="Chromosome 3"/>
</dbReference>
<sequence length="77" mass="8525">MDGLTHHVAYQRPDEPSSRLGGPSPLINRQGRGTSLLIEASVDDMLADPIFHEIMRRDGVSADDIRTLMASLRRPVD</sequence>
<name>A0A248K216_9PROT</name>
<gene>
    <name evidence="2" type="ORF">Y958_26750</name>
</gene>
<evidence type="ECO:0000313" key="2">
    <source>
        <dbReference type="EMBL" id="ASG24474.1"/>
    </source>
</evidence>
<dbReference type="RefSeq" id="WP_088874902.1">
    <property type="nucleotide sequence ID" value="NZ_CP022112.1"/>
</dbReference>
<evidence type="ECO:0000313" key="3">
    <source>
        <dbReference type="Proteomes" id="UP000197153"/>
    </source>
</evidence>
<dbReference type="EMBL" id="CP022112">
    <property type="protein sequence ID" value="ASG24474.1"/>
    <property type="molecule type" value="Genomic_DNA"/>
</dbReference>
<organism evidence="2 3">
    <name type="scientific">Nitrospirillum viridazoti CBAmc</name>
    <dbReference type="NCBI Taxonomy" id="1441467"/>
    <lineage>
        <taxon>Bacteria</taxon>
        <taxon>Pseudomonadati</taxon>
        <taxon>Pseudomonadota</taxon>
        <taxon>Alphaproteobacteria</taxon>
        <taxon>Rhodospirillales</taxon>
        <taxon>Azospirillaceae</taxon>
        <taxon>Nitrospirillum</taxon>
        <taxon>Nitrospirillum viridazoti</taxon>
    </lineage>
</organism>